<feature type="transmembrane region" description="Helical" evidence="14">
    <location>
        <begin position="179"/>
        <end position="198"/>
    </location>
</feature>
<evidence type="ECO:0000256" key="6">
    <source>
        <dbReference type="ARBA" id="ARBA00022679"/>
    </source>
</evidence>
<keyword evidence="10" id="KW-0067">ATP-binding</keyword>
<dbReference type="GO" id="GO:0000155">
    <property type="term" value="F:phosphorelay sensor kinase activity"/>
    <property type="evidence" value="ECO:0007669"/>
    <property type="project" value="InterPro"/>
</dbReference>
<dbReference type="Gene3D" id="1.10.287.130">
    <property type="match status" value="1"/>
</dbReference>
<dbReference type="InterPro" id="IPR004358">
    <property type="entry name" value="Sig_transdc_His_kin-like_C"/>
</dbReference>
<feature type="transmembrane region" description="Helical" evidence="14">
    <location>
        <begin position="14"/>
        <end position="36"/>
    </location>
</feature>
<dbReference type="Gene3D" id="3.30.565.10">
    <property type="entry name" value="Histidine kinase-like ATPase, C-terminal domain"/>
    <property type="match status" value="1"/>
</dbReference>
<dbReference type="InterPro" id="IPR035965">
    <property type="entry name" value="PAS-like_dom_sf"/>
</dbReference>
<evidence type="ECO:0000256" key="14">
    <source>
        <dbReference type="SAM" id="Phobius"/>
    </source>
</evidence>
<dbReference type="Pfam" id="PF02518">
    <property type="entry name" value="HATPase_c"/>
    <property type="match status" value="1"/>
</dbReference>
<evidence type="ECO:0000256" key="3">
    <source>
        <dbReference type="ARBA" id="ARBA00012438"/>
    </source>
</evidence>
<gene>
    <name evidence="16" type="ORF">SAMN05518683_107108</name>
</gene>
<evidence type="ECO:0000313" key="16">
    <source>
        <dbReference type="EMBL" id="SFP59975.1"/>
    </source>
</evidence>
<keyword evidence="7 14" id="KW-0812">Transmembrane</keyword>
<dbReference type="SUPFAM" id="SSF55785">
    <property type="entry name" value="PYP-like sensor domain (PAS domain)"/>
    <property type="match status" value="1"/>
</dbReference>
<dbReference type="PANTHER" id="PTHR43547">
    <property type="entry name" value="TWO-COMPONENT HISTIDINE KINASE"/>
    <property type="match status" value="1"/>
</dbReference>
<evidence type="ECO:0000256" key="12">
    <source>
        <dbReference type="ARBA" id="ARBA00023012"/>
    </source>
</evidence>
<sequence length="534" mass="59695">MIQKLLRVSLKTKITGMVVGLIVTLIVLLLSIFTYFETNQIFSNKKTISLQTAKTISYIPAVSEALQEEDNDSAASLQALTEKFSIQNDADFIIIQNRSGIILTHPSTERVREYQEFDDGYRAAVFGGYYNIVSKEFLGKSVMGKAPVLSEDGEVLGVVSVGYLIDNIYKEIFDWVKNILYIALAVVLVGVCASIFLARHIRNETLGLEPREIAALYRDRNSVLSSINEGVIATDESGRITMINHSAKTLLNLSHDIVNRPIQENIPEVNVTNTIKKSKSQLNEELYINNKVIILNLTPIIEEEKLVGAVATFKDKTEIKEMINTLSEVKKYSEDLRAQTHEFANKMYVISGLLQLGSYEEALEMVQKEAIDIKNSNSLIFELIKDTKVQAILLGKMSKASEKKINFNVDENSHIEELPSHIEVYHVATIIGNLIDNAFEEVINQTERRVTFSTLDIGQDIIFEITDNGSGMEKFTLTQAAKAGYSTKNPEKERGFGLFNVNEVIDELNGSIEITSNNSGTTFSVFIPKEPRGK</sequence>
<keyword evidence="13 14" id="KW-0472">Membrane</keyword>
<evidence type="ECO:0000256" key="2">
    <source>
        <dbReference type="ARBA" id="ARBA00004651"/>
    </source>
</evidence>
<evidence type="ECO:0000256" key="4">
    <source>
        <dbReference type="ARBA" id="ARBA00022475"/>
    </source>
</evidence>
<evidence type="ECO:0000259" key="15">
    <source>
        <dbReference type="PROSITE" id="PS50109"/>
    </source>
</evidence>
<dbReference type="FunFam" id="1.10.287.130:FF:000011">
    <property type="entry name" value="Sensor histidine kinase DcuS"/>
    <property type="match status" value="1"/>
</dbReference>
<reference evidence="17" key="1">
    <citation type="submission" date="2016-10" db="EMBL/GenBank/DDBJ databases">
        <authorList>
            <person name="Varghese N."/>
            <person name="Submissions S."/>
        </authorList>
    </citation>
    <scope>NUCLEOTIDE SEQUENCE [LARGE SCALE GENOMIC DNA]</scope>
    <source>
        <strain evidence="17">S7</strain>
    </source>
</reference>
<dbReference type="OrthoDB" id="9792686at2"/>
<dbReference type="InterPro" id="IPR029151">
    <property type="entry name" value="Sensor-like_sf"/>
</dbReference>
<keyword evidence="11 14" id="KW-1133">Transmembrane helix</keyword>
<keyword evidence="8" id="KW-0547">Nucleotide-binding</keyword>
<dbReference type="InterPro" id="IPR016120">
    <property type="entry name" value="Sig_transdc_His_kin_SpoOB"/>
</dbReference>
<dbReference type="InterPro" id="IPR033463">
    <property type="entry name" value="sCache_3"/>
</dbReference>
<dbReference type="SMART" id="SM00387">
    <property type="entry name" value="HATPase_c"/>
    <property type="match status" value="1"/>
</dbReference>
<dbReference type="GO" id="GO:0005524">
    <property type="term" value="F:ATP binding"/>
    <property type="evidence" value="ECO:0007669"/>
    <property type="project" value="UniProtKB-KW"/>
</dbReference>
<keyword evidence="6" id="KW-0808">Transferase</keyword>
<dbReference type="Proteomes" id="UP000198892">
    <property type="component" value="Unassembled WGS sequence"/>
</dbReference>
<dbReference type="PROSITE" id="PS50109">
    <property type="entry name" value="HIS_KIN"/>
    <property type="match status" value="1"/>
</dbReference>
<dbReference type="AlphaFoldDB" id="A0A1I5RN60"/>
<dbReference type="CDD" id="cd00130">
    <property type="entry name" value="PAS"/>
    <property type="match status" value="1"/>
</dbReference>
<dbReference type="InterPro" id="IPR036890">
    <property type="entry name" value="HATPase_C_sf"/>
</dbReference>
<proteinExistence type="predicted"/>
<dbReference type="SUPFAM" id="SSF103190">
    <property type="entry name" value="Sensory domain-like"/>
    <property type="match status" value="1"/>
</dbReference>
<dbReference type="Pfam" id="PF14689">
    <property type="entry name" value="SPOB_a"/>
    <property type="match status" value="1"/>
</dbReference>
<evidence type="ECO:0000256" key="9">
    <source>
        <dbReference type="ARBA" id="ARBA00022777"/>
    </source>
</evidence>
<evidence type="ECO:0000256" key="7">
    <source>
        <dbReference type="ARBA" id="ARBA00022692"/>
    </source>
</evidence>
<comment type="catalytic activity">
    <reaction evidence="1">
        <text>ATP + protein L-histidine = ADP + protein N-phospho-L-histidine.</text>
        <dbReference type="EC" id="2.7.13.3"/>
    </reaction>
</comment>
<dbReference type="SUPFAM" id="SSF55890">
    <property type="entry name" value="Sporulation response regulatory protein Spo0B"/>
    <property type="match status" value="1"/>
</dbReference>
<evidence type="ECO:0000256" key="13">
    <source>
        <dbReference type="ARBA" id="ARBA00023136"/>
    </source>
</evidence>
<organism evidence="16 17">
    <name type="scientific">Salibacterium halotolerans</name>
    <dbReference type="NCBI Taxonomy" id="1884432"/>
    <lineage>
        <taxon>Bacteria</taxon>
        <taxon>Bacillati</taxon>
        <taxon>Bacillota</taxon>
        <taxon>Bacilli</taxon>
        <taxon>Bacillales</taxon>
        <taxon>Bacillaceae</taxon>
    </lineage>
</organism>
<evidence type="ECO:0000256" key="1">
    <source>
        <dbReference type="ARBA" id="ARBA00000085"/>
    </source>
</evidence>
<keyword evidence="17" id="KW-1185">Reference proteome</keyword>
<dbReference type="RefSeq" id="WP_093336566.1">
    <property type="nucleotide sequence ID" value="NZ_FOXD01000007.1"/>
</dbReference>
<evidence type="ECO:0000256" key="10">
    <source>
        <dbReference type="ARBA" id="ARBA00022840"/>
    </source>
</evidence>
<keyword evidence="4" id="KW-1003">Cell membrane</keyword>
<accession>A0A1I5RN60</accession>
<dbReference type="EMBL" id="FOXD01000007">
    <property type="protein sequence ID" value="SFP59975.1"/>
    <property type="molecule type" value="Genomic_DNA"/>
</dbReference>
<dbReference type="GO" id="GO:0005886">
    <property type="term" value="C:plasma membrane"/>
    <property type="evidence" value="ECO:0007669"/>
    <property type="project" value="UniProtKB-SubCell"/>
</dbReference>
<dbReference type="SMART" id="SM00091">
    <property type="entry name" value="PAS"/>
    <property type="match status" value="1"/>
</dbReference>
<dbReference type="InterPro" id="IPR000014">
    <property type="entry name" value="PAS"/>
</dbReference>
<evidence type="ECO:0000256" key="5">
    <source>
        <dbReference type="ARBA" id="ARBA00022553"/>
    </source>
</evidence>
<keyword evidence="12" id="KW-0902">Two-component regulatory system</keyword>
<comment type="subcellular location">
    <subcellularLocation>
        <location evidence="2">Cell membrane</location>
        <topology evidence="2">Multi-pass membrane protein</topology>
    </subcellularLocation>
</comment>
<dbReference type="EC" id="2.7.13.3" evidence="3"/>
<dbReference type="InterPro" id="IPR005467">
    <property type="entry name" value="His_kinase_dom"/>
</dbReference>
<dbReference type="STRING" id="1884432.SAMN05518683_107108"/>
<evidence type="ECO:0000256" key="8">
    <source>
        <dbReference type="ARBA" id="ARBA00022741"/>
    </source>
</evidence>
<dbReference type="Pfam" id="PF17203">
    <property type="entry name" value="sCache_3_2"/>
    <property type="match status" value="1"/>
</dbReference>
<dbReference type="PANTHER" id="PTHR43547:SF3">
    <property type="entry name" value="SENSOR PROTEIN CITS"/>
    <property type="match status" value="1"/>
</dbReference>
<dbReference type="SUPFAM" id="SSF55874">
    <property type="entry name" value="ATPase domain of HSP90 chaperone/DNA topoisomerase II/histidine kinase"/>
    <property type="match status" value="1"/>
</dbReference>
<evidence type="ECO:0000313" key="17">
    <source>
        <dbReference type="Proteomes" id="UP000198892"/>
    </source>
</evidence>
<evidence type="ECO:0000256" key="11">
    <source>
        <dbReference type="ARBA" id="ARBA00022989"/>
    </source>
</evidence>
<keyword evidence="5" id="KW-0597">Phosphoprotein</keyword>
<dbReference type="Gene3D" id="3.30.450.20">
    <property type="entry name" value="PAS domain"/>
    <property type="match status" value="2"/>
</dbReference>
<dbReference type="InterPro" id="IPR003594">
    <property type="entry name" value="HATPase_dom"/>
</dbReference>
<dbReference type="FunFam" id="3.30.450.20:FF:000018">
    <property type="entry name" value="Sensor histidine kinase DcuS"/>
    <property type="match status" value="1"/>
</dbReference>
<keyword evidence="9 16" id="KW-0418">Kinase</keyword>
<protein>
    <recommendedName>
        <fullName evidence="3">histidine kinase</fullName>
        <ecNumber evidence="3">2.7.13.3</ecNumber>
    </recommendedName>
</protein>
<dbReference type="InterPro" id="IPR039506">
    <property type="entry name" value="SPOB_a"/>
</dbReference>
<name>A0A1I5RN60_9BACI</name>
<feature type="domain" description="Histidine kinase" evidence="15">
    <location>
        <begin position="338"/>
        <end position="531"/>
    </location>
</feature>
<dbReference type="PRINTS" id="PR00344">
    <property type="entry name" value="BCTRLSENSOR"/>
</dbReference>